<evidence type="ECO:0000256" key="6">
    <source>
        <dbReference type="ARBA" id="ARBA00032665"/>
    </source>
</evidence>
<proteinExistence type="predicted"/>
<gene>
    <name evidence="8" type="ORF">CEURO_LOCUS4046</name>
</gene>
<evidence type="ECO:0000256" key="3">
    <source>
        <dbReference type="ARBA" id="ARBA00022840"/>
    </source>
</evidence>
<dbReference type="InterPro" id="IPR002301">
    <property type="entry name" value="Ile-tRNA-ligase"/>
</dbReference>
<evidence type="ECO:0000256" key="4">
    <source>
        <dbReference type="ARBA" id="ARBA00022917"/>
    </source>
</evidence>
<keyword evidence="1" id="KW-0436">Ligase</keyword>
<keyword evidence="2" id="KW-0547">Nucleotide-binding</keyword>
<dbReference type="Pfam" id="PF00133">
    <property type="entry name" value="tRNA-synt_1"/>
    <property type="match status" value="1"/>
</dbReference>
<keyword evidence="5" id="KW-0030">Aminoacyl-tRNA synthetase</keyword>
<comment type="caution">
    <text evidence="8">The sequence shown here is derived from an EMBL/GenBank/DDBJ whole genome shotgun (WGS) entry which is preliminary data.</text>
</comment>
<keyword evidence="4" id="KW-0648">Protein biosynthesis</keyword>
<dbReference type="InterPro" id="IPR050081">
    <property type="entry name" value="Ile-tRNA_ligase"/>
</dbReference>
<feature type="domain" description="Aminoacyl-tRNA synthetase class Ia" evidence="7">
    <location>
        <begin position="9"/>
        <end position="140"/>
    </location>
</feature>
<dbReference type="PRINTS" id="PR00984">
    <property type="entry name" value="TRNASYNTHILE"/>
</dbReference>
<dbReference type="SUPFAM" id="SSF52374">
    <property type="entry name" value="Nucleotidylyl transferase"/>
    <property type="match status" value="1"/>
</dbReference>
<dbReference type="Gene3D" id="3.40.50.620">
    <property type="entry name" value="HUPs"/>
    <property type="match status" value="1"/>
</dbReference>
<dbReference type="InterPro" id="IPR014729">
    <property type="entry name" value="Rossmann-like_a/b/a_fold"/>
</dbReference>
<dbReference type="EMBL" id="CAMAPE010000008">
    <property type="protein sequence ID" value="CAH9071737.1"/>
    <property type="molecule type" value="Genomic_DNA"/>
</dbReference>
<evidence type="ECO:0000259" key="7">
    <source>
        <dbReference type="Pfam" id="PF00133"/>
    </source>
</evidence>
<keyword evidence="9" id="KW-1185">Reference proteome</keyword>
<evidence type="ECO:0000256" key="2">
    <source>
        <dbReference type="ARBA" id="ARBA00022741"/>
    </source>
</evidence>
<dbReference type="FunFam" id="3.40.50.620:FF:000305">
    <property type="entry name" value="Isoleucine--tRNA ligase"/>
    <property type="match status" value="1"/>
</dbReference>
<dbReference type="AlphaFoldDB" id="A0A9P1E1E3"/>
<dbReference type="GO" id="GO:0006428">
    <property type="term" value="P:isoleucyl-tRNA aminoacylation"/>
    <property type="evidence" value="ECO:0007669"/>
    <property type="project" value="InterPro"/>
</dbReference>
<dbReference type="PANTHER" id="PTHR42765">
    <property type="entry name" value="SOLEUCYL-TRNA SYNTHETASE"/>
    <property type="match status" value="1"/>
</dbReference>
<evidence type="ECO:0000256" key="1">
    <source>
        <dbReference type="ARBA" id="ARBA00022598"/>
    </source>
</evidence>
<sequence>MTVEDLLPDNYRDRASEYKKGTDTMDVWFDSGSSWAAVLEKRSDLQYPADLYLEGTDQHRGWFQCSLLTSIASKGKAPYSGVITHGFVLDEKGLKMSKSLGNVVDPITVTEGGKNEKEAPPYGADVLRLWVSSVDYTGDVLMGPQVLRQMSEMYRKFRGTLRFLLANLHDWN</sequence>
<dbReference type="InterPro" id="IPR002300">
    <property type="entry name" value="aa-tRNA-synth_Ia"/>
</dbReference>
<name>A0A9P1E1E3_CUSEU</name>
<protein>
    <recommendedName>
        <fullName evidence="6">Isoleucyl-tRNA synthetase</fullName>
    </recommendedName>
</protein>
<dbReference type="GO" id="GO:0005524">
    <property type="term" value="F:ATP binding"/>
    <property type="evidence" value="ECO:0007669"/>
    <property type="project" value="UniProtKB-KW"/>
</dbReference>
<dbReference type="OrthoDB" id="10264412at2759"/>
<dbReference type="Gene3D" id="1.10.730.20">
    <property type="match status" value="1"/>
</dbReference>
<dbReference type="GO" id="GO:0004822">
    <property type="term" value="F:isoleucine-tRNA ligase activity"/>
    <property type="evidence" value="ECO:0007669"/>
    <property type="project" value="InterPro"/>
</dbReference>
<feature type="non-terminal residue" evidence="8">
    <location>
        <position position="172"/>
    </location>
</feature>
<reference evidence="8" key="1">
    <citation type="submission" date="2022-07" db="EMBL/GenBank/DDBJ databases">
        <authorList>
            <person name="Macas J."/>
            <person name="Novak P."/>
            <person name="Neumann P."/>
        </authorList>
    </citation>
    <scope>NUCLEOTIDE SEQUENCE</scope>
</reference>
<dbReference type="Proteomes" id="UP001152484">
    <property type="component" value="Unassembled WGS sequence"/>
</dbReference>
<dbReference type="PANTHER" id="PTHR42765:SF1">
    <property type="entry name" value="ISOLEUCINE--TRNA LIGASE, MITOCHONDRIAL"/>
    <property type="match status" value="1"/>
</dbReference>
<dbReference type="GO" id="GO:0005739">
    <property type="term" value="C:mitochondrion"/>
    <property type="evidence" value="ECO:0007669"/>
    <property type="project" value="TreeGrafter"/>
</dbReference>
<dbReference type="GO" id="GO:0032543">
    <property type="term" value="P:mitochondrial translation"/>
    <property type="evidence" value="ECO:0007669"/>
    <property type="project" value="TreeGrafter"/>
</dbReference>
<keyword evidence="3" id="KW-0067">ATP-binding</keyword>
<organism evidence="8 9">
    <name type="scientific">Cuscuta europaea</name>
    <name type="common">European dodder</name>
    <dbReference type="NCBI Taxonomy" id="41803"/>
    <lineage>
        <taxon>Eukaryota</taxon>
        <taxon>Viridiplantae</taxon>
        <taxon>Streptophyta</taxon>
        <taxon>Embryophyta</taxon>
        <taxon>Tracheophyta</taxon>
        <taxon>Spermatophyta</taxon>
        <taxon>Magnoliopsida</taxon>
        <taxon>eudicotyledons</taxon>
        <taxon>Gunneridae</taxon>
        <taxon>Pentapetalae</taxon>
        <taxon>asterids</taxon>
        <taxon>lamiids</taxon>
        <taxon>Solanales</taxon>
        <taxon>Convolvulaceae</taxon>
        <taxon>Cuscuteae</taxon>
        <taxon>Cuscuta</taxon>
        <taxon>Cuscuta subgen. Cuscuta</taxon>
    </lineage>
</organism>
<evidence type="ECO:0000313" key="8">
    <source>
        <dbReference type="EMBL" id="CAH9071737.1"/>
    </source>
</evidence>
<evidence type="ECO:0000313" key="9">
    <source>
        <dbReference type="Proteomes" id="UP001152484"/>
    </source>
</evidence>
<accession>A0A9P1E1E3</accession>
<evidence type="ECO:0000256" key="5">
    <source>
        <dbReference type="ARBA" id="ARBA00023146"/>
    </source>
</evidence>